<name>A0A3D8M988_9ALTE</name>
<keyword evidence="3" id="KW-0223">Dioxygenase</keyword>
<feature type="domain" description="JmjC" evidence="6">
    <location>
        <begin position="93"/>
        <end position="220"/>
    </location>
</feature>
<evidence type="ECO:0000256" key="1">
    <source>
        <dbReference type="ARBA" id="ARBA00001954"/>
    </source>
</evidence>
<dbReference type="GO" id="GO:0046872">
    <property type="term" value="F:metal ion binding"/>
    <property type="evidence" value="ECO:0007669"/>
    <property type="project" value="UniProtKB-KW"/>
</dbReference>
<evidence type="ECO:0000256" key="2">
    <source>
        <dbReference type="ARBA" id="ARBA00022723"/>
    </source>
</evidence>
<accession>A0A3D8M988</accession>
<comment type="cofactor">
    <cofactor evidence="1">
        <name>Fe(2+)</name>
        <dbReference type="ChEBI" id="CHEBI:29033"/>
    </cofactor>
</comment>
<dbReference type="RefSeq" id="WP_115593045.1">
    <property type="nucleotide sequence ID" value="NZ_QRHA01000005.1"/>
</dbReference>
<evidence type="ECO:0000256" key="4">
    <source>
        <dbReference type="ARBA" id="ARBA00023002"/>
    </source>
</evidence>
<dbReference type="Pfam" id="PF20514">
    <property type="entry name" value="WHD_ROXA"/>
    <property type="match status" value="1"/>
</dbReference>
<dbReference type="AlphaFoldDB" id="A0A3D8M988"/>
<dbReference type="Gene3D" id="2.60.120.650">
    <property type="entry name" value="Cupin"/>
    <property type="match status" value="1"/>
</dbReference>
<evidence type="ECO:0000259" key="6">
    <source>
        <dbReference type="PROSITE" id="PS51184"/>
    </source>
</evidence>
<reference evidence="8" key="1">
    <citation type="submission" date="2018-08" db="EMBL/GenBank/DDBJ databases">
        <authorList>
            <person name="Zhang J."/>
            <person name="Du Z.-J."/>
        </authorList>
    </citation>
    <scope>NUCLEOTIDE SEQUENCE [LARGE SCALE GENOMIC DNA]</scope>
    <source>
        <strain evidence="8">KCTC 52655</strain>
    </source>
</reference>
<keyword evidence="2" id="KW-0479">Metal-binding</keyword>
<keyword evidence="8" id="KW-1185">Reference proteome</keyword>
<dbReference type="EMBL" id="QRHA01000005">
    <property type="protein sequence ID" value="RDV26176.1"/>
    <property type="molecule type" value="Genomic_DNA"/>
</dbReference>
<dbReference type="InterPro" id="IPR039994">
    <property type="entry name" value="NO66-like"/>
</dbReference>
<evidence type="ECO:0000313" key="7">
    <source>
        <dbReference type="EMBL" id="RDV26176.1"/>
    </source>
</evidence>
<dbReference type="InterPro" id="IPR046799">
    <property type="entry name" value="ROXA-like_wH"/>
</dbReference>
<dbReference type="PANTHER" id="PTHR13096:SF8">
    <property type="entry name" value="RIBOSOMAL OXYGENASE 1"/>
    <property type="match status" value="1"/>
</dbReference>
<protein>
    <submittedName>
        <fullName evidence="7">Cupin domain-containing protein</fullName>
    </submittedName>
</protein>
<dbReference type="PROSITE" id="PS51184">
    <property type="entry name" value="JMJC"/>
    <property type="match status" value="1"/>
</dbReference>
<evidence type="ECO:0000256" key="5">
    <source>
        <dbReference type="ARBA" id="ARBA00023004"/>
    </source>
</evidence>
<dbReference type="Pfam" id="PF08007">
    <property type="entry name" value="JmjC_2"/>
    <property type="match status" value="1"/>
</dbReference>
<proteinExistence type="predicted"/>
<dbReference type="OrthoDB" id="9764016at2"/>
<evidence type="ECO:0000256" key="3">
    <source>
        <dbReference type="ARBA" id="ARBA00022964"/>
    </source>
</evidence>
<dbReference type="GO" id="GO:0016706">
    <property type="term" value="F:2-oxoglutarate-dependent dioxygenase activity"/>
    <property type="evidence" value="ECO:0007669"/>
    <property type="project" value="TreeGrafter"/>
</dbReference>
<dbReference type="InterPro" id="IPR003347">
    <property type="entry name" value="JmjC_dom"/>
</dbReference>
<dbReference type="SUPFAM" id="SSF51197">
    <property type="entry name" value="Clavaminate synthase-like"/>
    <property type="match status" value="1"/>
</dbReference>
<comment type="caution">
    <text evidence="7">The sequence shown here is derived from an EMBL/GenBank/DDBJ whole genome shotgun (WGS) entry which is preliminary data.</text>
</comment>
<gene>
    <name evidence="7" type="ORF">DXV75_08880</name>
</gene>
<dbReference type="SMART" id="SM00558">
    <property type="entry name" value="JmjC"/>
    <property type="match status" value="1"/>
</dbReference>
<evidence type="ECO:0000313" key="8">
    <source>
        <dbReference type="Proteomes" id="UP000256561"/>
    </source>
</evidence>
<dbReference type="PANTHER" id="PTHR13096">
    <property type="entry name" value="MINA53 MYC INDUCED NUCLEAR ANTIGEN"/>
    <property type="match status" value="1"/>
</dbReference>
<dbReference type="Gene3D" id="3.40.366.30">
    <property type="entry name" value="50S ribosomal protein L16 arginine hydroxylase, Chain A, Domain 2"/>
    <property type="match status" value="1"/>
</dbReference>
<organism evidence="7 8">
    <name type="scientific">Alteromonas aestuariivivens</name>
    <dbReference type="NCBI Taxonomy" id="1938339"/>
    <lineage>
        <taxon>Bacteria</taxon>
        <taxon>Pseudomonadati</taxon>
        <taxon>Pseudomonadota</taxon>
        <taxon>Gammaproteobacteria</taxon>
        <taxon>Alteromonadales</taxon>
        <taxon>Alteromonadaceae</taxon>
        <taxon>Alteromonas/Salinimonas group</taxon>
        <taxon>Alteromonas</taxon>
    </lineage>
</organism>
<keyword evidence="4" id="KW-0560">Oxidoreductase</keyword>
<sequence>MSYRLANFSPQQFLKSYWQKKPAVFRQVFPGFEDPLDENDLAGLAQDPDADSRIIQHHNGQWSVHHGPFDDFSEPCQGKWTLLVQAVDHFLEEGSSLMDCFGFIPYWRMDDLMVSFAVAGAGVGPHTDQYDVFLVQGKGSRRWQVGAPGNYPSLQPHPDLCQIAPFEPIIDVELHPGDVLYVPPGWPHNGTAVSDCMTYSVGFRAPDQSQLLQYLLDHVLASPSHNLRYTDPDLCVAASPGAVTSQHLSALTALLKSSMESRNWPNELLRCLSEQNLTIDVPERLYTEQQILQLLEDGAHLQRLPGCRPLYAESKLEDTERFTFYVDGESFSIPAILKSTAIPVLEGAPVSTHTLEQTVDKLDFLQLLCKLTNKGLWFFTDE</sequence>
<dbReference type="Proteomes" id="UP000256561">
    <property type="component" value="Unassembled WGS sequence"/>
</dbReference>
<keyword evidence="5" id="KW-0408">Iron</keyword>